<protein>
    <submittedName>
        <fullName evidence="1">Nucleotidyl transferase AbiEii/AbiGii toxin family protein</fullName>
    </submittedName>
</protein>
<keyword evidence="1" id="KW-0808">Transferase</keyword>
<reference evidence="1 2" key="1">
    <citation type="submission" date="2020-11" db="EMBL/GenBank/DDBJ databases">
        <title>Algicoccus daihaiensis sp.nov., isolated from Daihai Lake in Inner Mongolia.</title>
        <authorList>
            <person name="Kai J."/>
        </authorList>
    </citation>
    <scope>NUCLEOTIDE SEQUENCE [LARGE SCALE GENOMIC DNA]</scope>
    <source>
        <strain evidence="2">f23</strain>
    </source>
</reference>
<dbReference type="InterPro" id="IPR014942">
    <property type="entry name" value="AbiEii"/>
</dbReference>
<dbReference type="RefSeq" id="WP_243479924.1">
    <property type="nucleotide sequence ID" value="NZ_CP063982.1"/>
</dbReference>
<organism evidence="1 2">
    <name type="scientific">Orrella daihaiensis</name>
    <dbReference type="NCBI Taxonomy" id="2782176"/>
    <lineage>
        <taxon>Bacteria</taxon>
        <taxon>Pseudomonadati</taxon>
        <taxon>Pseudomonadota</taxon>
        <taxon>Betaproteobacteria</taxon>
        <taxon>Burkholderiales</taxon>
        <taxon>Alcaligenaceae</taxon>
        <taxon>Orrella</taxon>
    </lineage>
</organism>
<dbReference type="EMBL" id="CP063982">
    <property type="protein sequence ID" value="UOD51459.1"/>
    <property type="molecule type" value="Genomic_DNA"/>
</dbReference>
<name>A0ABY4AMR2_9BURK</name>
<dbReference type="Proteomes" id="UP000831607">
    <property type="component" value="Chromosome"/>
</dbReference>
<proteinExistence type="predicted"/>
<dbReference type="Pfam" id="PF08843">
    <property type="entry name" value="AbiEii"/>
    <property type="match status" value="1"/>
</dbReference>
<accession>A0ABY4AMR2</accession>
<dbReference type="Gene3D" id="3.10.450.620">
    <property type="entry name" value="JHP933, nucleotidyltransferase-like core domain"/>
    <property type="match status" value="1"/>
</dbReference>
<keyword evidence="2" id="KW-1185">Reference proteome</keyword>
<evidence type="ECO:0000313" key="2">
    <source>
        <dbReference type="Proteomes" id="UP000831607"/>
    </source>
</evidence>
<gene>
    <name evidence="1" type="ORF">DHf2319_06445</name>
</gene>
<dbReference type="GO" id="GO:0016740">
    <property type="term" value="F:transferase activity"/>
    <property type="evidence" value="ECO:0007669"/>
    <property type="project" value="UniProtKB-KW"/>
</dbReference>
<evidence type="ECO:0000313" key="1">
    <source>
        <dbReference type="EMBL" id="UOD51459.1"/>
    </source>
</evidence>
<sequence length="305" mass="34957">MAETQATRYHETLRRALESYGNRADSVKWMVGKELLHPIILEALLDLPDLPEMQFQGGTCLRLLYGNPRLSEDLDFAVTDFSDVDLGNFAERLEKALNRGYGLSGRVKIPTSSDKKPTSRHVAVRCWQIVVETALNRSEPSQHIKIDFAEISSFTREILPLIGHWQDFQAAPRVLVPVQSIEEIAADKTLALAVQTKFLRVRDIFDLAFCRQKGAQPRKDWVYAKALQYGDQISPDLWRNTTDRVSEHIRSGVFAKEMARFLVPDTYDNLMNDDAFIAYCDESVKYFMQAMQEDQGTNSEPRFFR</sequence>